<name>A0A8T5GFD9_9ARCH</name>
<dbReference type="InterPro" id="IPR014722">
    <property type="entry name" value="Rib_uL2_dom2"/>
</dbReference>
<dbReference type="AlphaFoldDB" id="A0A8T5GFD9"/>
<keyword evidence="3 8" id="KW-0694">RNA-binding</keyword>
<dbReference type="Gene3D" id="2.30.30.30">
    <property type="match status" value="1"/>
</dbReference>
<feature type="domain" description="Small ribosomal subunit protein eS4 central region" evidence="9">
    <location>
        <begin position="99"/>
        <end position="166"/>
    </location>
</feature>
<dbReference type="GO" id="GO:0003735">
    <property type="term" value="F:structural constituent of ribosome"/>
    <property type="evidence" value="ECO:0007669"/>
    <property type="project" value="InterPro"/>
</dbReference>
<dbReference type="EMBL" id="JABJNZ010000046">
    <property type="protein sequence ID" value="MBT4870622.1"/>
    <property type="molecule type" value="Genomic_DNA"/>
</dbReference>
<dbReference type="InterPro" id="IPR000876">
    <property type="entry name" value="Ribosomal_eS4"/>
</dbReference>
<evidence type="ECO:0000256" key="2">
    <source>
        <dbReference type="ARBA" id="ARBA00022730"/>
    </source>
</evidence>
<accession>A0A8T5GFD9</accession>
<dbReference type="SUPFAM" id="SSF55174">
    <property type="entry name" value="Alpha-L RNA-binding motif"/>
    <property type="match status" value="1"/>
</dbReference>
<dbReference type="GO" id="GO:0006412">
    <property type="term" value="P:translation"/>
    <property type="evidence" value="ECO:0007669"/>
    <property type="project" value="InterPro"/>
</dbReference>
<keyword evidence="4 11" id="KW-0689">Ribosomal protein</keyword>
<dbReference type="InterPro" id="IPR036986">
    <property type="entry name" value="S4_RNA-bd_sf"/>
</dbReference>
<comment type="caution">
    <text evidence="11">The sequence shown here is derived from an EMBL/GenBank/DDBJ whole genome shotgun (WGS) entry which is preliminary data.</text>
</comment>
<evidence type="ECO:0000313" key="11">
    <source>
        <dbReference type="EMBL" id="MBT4870622.1"/>
    </source>
</evidence>
<proteinExistence type="inferred from homology"/>
<keyword evidence="2" id="KW-0699">rRNA-binding</keyword>
<dbReference type="GO" id="GO:0019843">
    <property type="term" value="F:rRNA binding"/>
    <property type="evidence" value="ECO:0007669"/>
    <property type="project" value="UniProtKB-KW"/>
</dbReference>
<evidence type="ECO:0000259" key="10">
    <source>
        <dbReference type="Pfam" id="PF08071"/>
    </source>
</evidence>
<evidence type="ECO:0000313" key="12">
    <source>
        <dbReference type="Proteomes" id="UP000722459"/>
    </source>
</evidence>
<evidence type="ECO:0000256" key="3">
    <source>
        <dbReference type="ARBA" id="ARBA00022884"/>
    </source>
</evidence>
<dbReference type="GO" id="GO:0022627">
    <property type="term" value="C:cytosolic small ribosomal subunit"/>
    <property type="evidence" value="ECO:0007669"/>
    <property type="project" value="TreeGrafter"/>
</dbReference>
<feature type="domain" description="Small ribosomal subunit protein eS4 N-terminal" evidence="10">
    <location>
        <begin position="4"/>
        <end position="40"/>
    </location>
</feature>
<comment type="similarity">
    <text evidence="1">Belongs to the eukaryotic ribosomal protein eS4 family.</text>
</comment>
<keyword evidence="5" id="KW-0687">Ribonucleoprotein</keyword>
<dbReference type="PROSITE" id="PS50889">
    <property type="entry name" value="S4"/>
    <property type="match status" value="1"/>
</dbReference>
<evidence type="ECO:0000256" key="8">
    <source>
        <dbReference type="PROSITE-ProRule" id="PRU00182"/>
    </source>
</evidence>
<dbReference type="Gene3D" id="2.40.50.740">
    <property type="match status" value="1"/>
</dbReference>
<evidence type="ECO:0000256" key="4">
    <source>
        <dbReference type="ARBA" id="ARBA00022980"/>
    </source>
</evidence>
<dbReference type="PANTHER" id="PTHR11581:SF0">
    <property type="entry name" value="SMALL RIBOSOMAL SUBUNIT PROTEIN ES4"/>
    <property type="match status" value="1"/>
</dbReference>
<dbReference type="PANTHER" id="PTHR11581">
    <property type="entry name" value="30S/40S RIBOSOMAL PROTEIN S4"/>
    <property type="match status" value="1"/>
</dbReference>
<reference evidence="11" key="1">
    <citation type="journal article" date="2021" name="ISME J.">
        <title>Mercury methylation by metabolically versatile and cosmopolitan marine bacteria.</title>
        <authorList>
            <person name="Lin H."/>
            <person name="Ascher D.B."/>
            <person name="Myung Y."/>
            <person name="Lamborg C.H."/>
            <person name="Hallam S.J."/>
            <person name="Gionfriddo C.M."/>
            <person name="Holt K.E."/>
            <person name="Moreau J.W."/>
        </authorList>
    </citation>
    <scope>NUCLEOTIDE SEQUENCE</scope>
    <source>
        <strain evidence="11">SI075_bin30</strain>
    </source>
</reference>
<protein>
    <recommendedName>
        <fullName evidence="6">Small ribosomal subunit protein eS4</fullName>
    </recommendedName>
    <alternativeName>
        <fullName evidence="7">30S ribosomal protein S4e</fullName>
    </alternativeName>
</protein>
<evidence type="ECO:0000259" key="9">
    <source>
        <dbReference type="Pfam" id="PF00900"/>
    </source>
</evidence>
<evidence type="ECO:0000256" key="7">
    <source>
        <dbReference type="ARBA" id="ARBA00035388"/>
    </source>
</evidence>
<dbReference type="Pfam" id="PF00900">
    <property type="entry name" value="Ribosomal_S4e"/>
    <property type="match status" value="1"/>
</dbReference>
<dbReference type="Pfam" id="PF08071">
    <property type="entry name" value="RS4NT"/>
    <property type="match status" value="1"/>
</dbReference>
<evidence type="ECO:0000256" key="6">
    <source>
        <dbReference type="ARBA" id="ARBA00035272"/>
    </source>
</evidence>
<organism evidence="11 12">
    <name type="scientific">Candidatus Iainarchaeum sp</name>
    <dbReference type="NCBI Taxonomy" id="3101447"/>
    <lineage>
        <taxon>Archaea</taxon>
        <taxon>Candidatus Iainarchaeota</taxon>
        <taxon>Candidatus Iainarchaeia</taxon>
        <taxon>Candidatus Iainarchaeales</taxon>
        <taxon>Candidatus Iainarchaeaceae</taxon>
        <taxon>Candidatus Iainarchaeum</taxon>
    </lineage>
</organism>
<dbReference type="InterPro" id="IPR013845">
    <property type="entry name" value="Ribosomal_eS4_central_region"/>
</dbReference>
<dbReference type="InterPro" id="IPR038237">
    <property type="entry name" value="Ribosomal_eS4_central_sf"/>
</dbReference>
<dbReference type="Gene3D" id="3.10.290.10">
    <property type="entry name" value="RNA-binding S4 domain"/>
    <property type="match status" value="1"/>
</dbReference>
<sequence>MSSKGEKKKIKALNAPKSVHIHRKENTWTVKTKAGAHKKEASVALGIALRNFTDLARNLKEAKMIMLNGDVKVNGRVRKDHQFGVGIFDVISLPKQKAFYRVLVDAKGRIILKEMKKDSEEKLCRVEKKIVTSKGLQITTDDGITIIGTDAKVGDTLKVKFPENKVSEVIPMEVGANIYITKGVHCSEQGKVAEIISGTAKRERLVKVEEKGKEYATTAKNVYVVGKGNVALDELK</sequence>
<gene>
    <name evidence="11" type="ORF">HON47_03550</name>
</gene>
<evidence type="ECO:0000256" key="1">
    <source>
        <dbReference type="ARBA" id="ARBA00007500"/>
    </source>
</evidence>
<evidence type="ECO:0000256" key="5">
    <source>
        <dbReference type="ARBA" id="ARBA00023274"/>
    </source>
</evidence>
<dbReference type="InterPro" id="IPR013843">
    <property type="entry name" value="Ribosomal_eS4_N"/>
</dbReference>
<dbReference type="CDD" id="cd00165">
    <property type="entry name" value="S4"/>
    <property type="match status" value="1"/>
</dbReference>
<dbReference type="Proteomes" id="UP000722459">
    <property type="component" value="Unassembled WGS sequence"/>
</dbReference>